<name>A0A835J695_9ROSI</name>
<organism evidence="6 7">
    <name type="scientific">Salix dunnii</name>
    <dbReference type="NCBI Taxonomy" id="1413687"/>
    <lineage>
        <taxon>Eukaryota</taxon>
        <taxon>Viridiplantae</taxon>
        <taxon>Streptophyta</taxon>
        <taxon>Embryophyta</taxon>
        <taxon>Tracheophyta</taxon>
        <taxon>Spermatophyta</taxon>
        <taxon>Magnoliopsida</taxon>
        <taxon>eudicotyledons</taxon>
        <taxon>Gunneridae</taxon>
        <taxon>Pentapetalae</taxon>
        <taxon>rosids</taxon>
        <taxon>fabids</taxon>
        <taxon>Malpighiales</taxon>
        <taxon>Salicaceae</taxon>
        <taxon>Saliceae</taxon>
        <taxon>Salix</taxon>
    </lineage>
</organism>
<keyword evidence="7" id="KW-1185">Reference proteome</keyword>
<dbReference type="EMBL" id="JADGMS010000017">
    <property type="protein sequence ID" value="KAF9663596.1"/>
    <property type="molecule type" value="Genomic_DNA"/>
</dbReference>
<comment type="caution">
    <text evidence="6">The sequence shown here is derived from an EMBL/GenBank/DDBJ whole genome shotgun (WGS) entry which is preliminary data.</text>
</comment>
<dbReference type="PANTHER" id="PTHR12542">
    <property type="entry name" value="EXOCYST COMPLEX PROTEIN EXO70"/>
    <property type="match status" value="1"/>
</dbReference>
<dbReference type="GO" id="GO:0006887">
    <property type="term" value="P:exocytosis"/>
    <property type="evidence" value="ECO:0007669"/>
    <property type="project" value="UniProtKB-KW"/>
</dbReference>
<keyword evidence="3" id="KW-0653">Protein transport</keyword>
<dbReference type="GO" id="GO:0015031">
    <property type="term" value="P:protein transport"/>
    <property type="evidence" value="ECO:0007669"/>
    <property type="project" value="UniProtKB-KW"/>
</dbReference>
<dbReference type="SUPFAM" id="SSF74788">
    <property type="entry name" value="Cullin repeat-like"/>
    <property type="match status" value="1"/>
</dbReference>
<evidence type="ECO:0000256" key="3">
    <source>
        <dbReference type="RuleBase" id="RU365026"/>
    </source>
</evidence>
<evidence type="ECO:0000256" key="1">
    <source>
        <dbReference type="ARBA" id="ARBA00006756"/>
    </source>
</evidence>
<sequence>MSTTPKDAIETNDGESKEEKDGKVSMEIPVFVEKKLDLVEEKVAYHVLNEGIGKWFQNPEDSSFPEAINRISNLTSSFVKLRPDPKHAALINVEDKFKVILEDIKHIDQDPTNDAKEKRHEADHSALLDSESKETNNVLGYSGYGVSVLNRIAKSMIEGGFEWNRSQTFYECFIETAFEKSALMRLFSNLIRSVMIQLLNFAEGFAMTKCSAEMLFKFLDMYETLRDSLPALGALFSKEYENELRTETKTARCRIGEAAINIFSDLENSIKSDTGKNPVPGGALHPLTRYTMSYLKHAGEYKATLEQVFGEHLKNERADSTSRPRFEGET</sequence>
<dbReference type="InterPro" id="IPR046364">
    <property type="entry name" value="Exo70_C"/>
</dbReference>
<dbReference type="Proteomes" id="UP000657918">
    <property type="component" value="Unassembled WGS sequence"/>
</dbReference>
<dbReference type="InterPro" id="IPR004140">
    <property type="entry name" value="Exo70"/>
</dbReference>
<evidence type="ECO:0000313" key="6">
    <source>
        <dbReference type="EMBL" id="KAF9663596.1"/>
    </source>
</evidence>
<protein>
    <recommendedName>
        <fullName evidence="3">Exocyst subunit Exo70 family protein</fullName>
    </recommendedName>
</protein>
<evidence type="ECO:0000256" key="2">
    <source>
        <dbReference type="ARBA" id="ARBA00022448"/>
    </source>
</evidence>
<dbReference type="InterPro" id="IPR016159">
    <property type="entry name" value="Cullin_repeat-like_dom_sf"/>
</dbReference>
<keyword evidence="2 3" id="KW-0813">Transport</keyword>
<keyword evidence="3" id="KW-0268">Exocytosis</keyword>
<feature type="region of interest" description="Disordered" evidence="4">
    <location>
        <begin position="1"/>
        <end position="23"/>
    </location>
</feature>
<dbReference type="GO" id="GO:0005546">
    <property type="term" value="F:phosphatidylinositol-4,5-bisphosphate binding"/>
    <property type="evidence" value="ECO:0007669"/>
    <property type="project" value="InterPro"/>
</dbReference>
<evidence type="ECO:0000313" key="7">
    <source>
        <dbReference type="Proteomes" id="UP000657918"/>
    </source>
</evidence>
<proteinExistence type="inferred from homology"/>
<dbReference type="Pfam" id="PF03081">
    <property type="entry name" value="Exo70_C"/>
    <property type="match status" value="1"/>
</dbReference>
<dbReference type="Gene3D" id="1.20.1280.170">
    <property type="entry name" value="Exocyst complex component Exo70"/>
    <property type="match status" value="1"/>
</dbReference>
<reference evidence="6 7" key="1">
    <citation type="submission" date="2020-10" db="EMBL/GenBank/DDBJ databases">
        <title>Plant Genome Project.</title>
        <authorList>
            <person name="Zhang R.-G."/>
        </authorList>
    </citation>
    <scope>NUCLEOTIDE SEQUENCE [LARGE SCALE GENOMIC DNA]</scope>
    <source>
        <strain evidence="6">FAFU-HL-1</strain>
        <tissue evidence="6">Leaf</tissue>
    </source>
</reference>
<evidence type="ECO:0000256" key="4">
    <source>
        <dbReference type="SAM" id="MobiDB-lite"/>
    </source>
</evidence>
<gene>
    <name evidence="6" type="ORF">SADUNF_Sadunf17G0067900</name>
</gene>
<dbReference type="AlphaFoldDB" id="A0A835J695"/>
<dbReference type="OrthoDB" id="1922221at2759"/>
<comment type="function">
    <text evidence="3">Component of the exocyst complex.</text>
</comment>
<dbReference type="GO" id="GO:0000145">
    <property type="term" value="C:exocyst"/>
    <property type="evidence" value="ECO:0007669"/>
    <property type="project" value="InterPro"/>
</dbReference>
<dbReference type="PANTHER" id="PTHR12542:SF93">
    <property type="entry name" value="EXOCYST COMPLEX COMPONENT EXO70C2"/>
    <property type="match status" value="1"/>
</dbReference>
<accession>A0A835J695</accession>
<evidence type="ECO:0000259" key="5">
    <source>
        <dbReference type="Pfam" id="PF03081"/>
    </source>
</evidence>
<feature type="compositionally biased region" description="Basic and acidic residues" evidence="4">
    <location>
        <begin position="14"/>
        <end position="23"/>
    </location>
</feature>
<comment type="similarity">
    <text evidence="1 3">Belongs to the EXO70 family.</text>
</comment>
<feature type="domain" description="Exocyst complex subunit Exo70 C-terminal" evidence="5">
    <location>
        <begin position="177"/>
        <end position="319"/>
    </location>
</feature>